<dbReference type="Gene3D" id="1.20.120.530">
    <property type="entry name" value="GntR ligand-binding domain-like"/>
    <property type="match status" value="1"/>
</dbReference>
<dbReference type="RefSeq" id="WP_204200181.1">
    <property type="nucleotide sequence ID" value="NZ_JAFEMC010000006.1"/>
</dbReference>
<dbReference type="Pfam" id="PF00392">
    <property type="entry name" value="GntR"/>
    <property type="match status" value="1"/>
</dbReference>
<dbReference type="Pfam" id="PF07729">
    <property type="entry name" value="FCD"/>
    <property type="match status" value="1"/>
</dbReference>
<dbReference type="PANTHER" id="PTHR43537">
    <property type="entry name" value="TRANSCRIPTIONAL REGULATOR, GNTR FAMILY"/>
    <property type="match status" value="1"/>
</dbReference>
<dbReference type="SUPFAM" id="SSF46785">
    <property type="entry name" value="Winged helix' DNA-binding domain"/>
    <property type="match status" value="1"/>
</dbReference>
<gene>
    <name evidence="5" type="ORF">ILT43_17020</name>
</gene>
<evidence type="ECO:0000313" key="5">
    <source>
        <dbReference type="EMBL" id="MBM6578086.1"/>
    </source>
</evidence>
<evidence type="ECO:0000259" key="4">
    <source>
        <dbReference type="PROSITE" id="PS50949"/>
    </source>
</evidence>
<accession>A0ABS2DDB1</accession>
<name>A0ABS2DDB1_9SPHN</name>
<evidence type="ECO:0000256" key="1">
    <source>
        <dbReference type="ARBA" id="ARBA00023015"/>
    </source>
</evidence>
<reference evidence="5 6" key="1">
    <citation type="submission" date="2020-12" db="EMBL/GenBank/DDBJ databases">
        <title>Sphingomonas sp.</title>
        <authorList>
            <person name="Kim M.K."/>
        </authorList>
    </citation>
    <scope>NUCLEOTIDE SEQUENCE [LARGE SCALE GENOMIC DNA]</scope>
    <source>
        <strain evidence="5 6">BT552</strain>
    </source>
</reference>
<dbReference type="SMART" id="SM00895">
    <property type="entry name" value="FCD"/>
    <property type="match status" value="1"/>
</dbReference>
<comment type="caution">
    <text evidence="5">The sequence shown here is derived from an EMBL/GenBank/DDBJ whole genome shotgun (WGS) entry which is preliminary data.</text>
</comment>
<keyword evidence="2" id="KW-0238">DNA-binding</keyword>
<dbReference type="InterPro" id="IPR008920">
    <property type="entry name" value="TF_FadR/GntR_C"/>
</dbReference>
<dbReference type="InterPro" id="IPR011711">
    <property type="entry name" value="GntR_C"/>
</dbReference>
<dbReference type="SUPFAM" id="SSF48008">
    <property type="entry name" value="GntR ligand-binding domain-like"/>
    <property type="match status" value="1"/>
</dbReference>
<dbReference type="EMBL" id="JAFEMC010000006">
    <property type="protein sequence ID" value="MBM6578086.1"/>
    <property type="molecule type" value="Genomic_DNA"/>
</dbReference>
<dbReference type="InterPro" id="IPR036388">
    <property type="entry name" value="WH-like_DNA-bd_sf"/>
</dbReference>
<dbReference type="CDD" id="cd07377">
    <property type="entry name" value="WHTH_GntR"/>
    <property type="match status" value="1"/>
</dbReference>
<keyword evidence="6" id="KW-1185">Reference proteome</keyword>
<dbReference type="SMART" id="SM00345">
    <property type="entry name" value="HTH_GNTR"/>
    <property type="match status" value="1"/>
</dbReference>
<dbReference type="InterPro" id="IPR036390">
    <property type="entry name" value="WH_DNA-bd_sf"/>
</dbReference>
<evidence type="ECO:0000256" key="2">
    <source>
        <dbReference type="ARBA" id="ARBA00023125"/>
    </source>
</evidence>
<dbReference type="PRINTS" id="PR00035">
    <property type="entry name" value="HTHGNTR"/>
</dbReference>
<organism evidence="5 6">
    <name type="scientific">Sphingomonas longa</name>
    <dbReference type="NCBI Taxonomy" id="2778730"/>
    <lineage>
        <taxon>Bacteria</taxon>
        <taxon>Pseudomonadati</taxon>
        <taxon>Pseudomonadota</taxon>
        <taxon>Alphaproteobacteria</taxon>
        <taxon>Sphingomonadales</taxon>
        <taxon>Sphingomonadaceae</taxon>
        <taxon>Sphingomonas</taxon>
    </lineage>
</organism>
<keyword evidence="3" id="KW-0804">Transcription</keyword>
<evidence type="ECO:0000256" key="3">
    <source>
        <dbReference type="ARBA" id="ARBA00023163"/>
    </source>
</evidence>
<proteinExistence type="predicted"/>
<dbReference type="Proteomes" id="UP000763641">
    <property type="component" value="Unassembled WGS sequence"/>
</dbReference>
<dbReference type="InterPro" id="IPR000524">
    <property type="entry name" value="Tscrpt_reg_HTH_GntR"/>
</dbReference>
<protein>
    <submittedName>
        <fullName evidence="5">FadR family transcriptional regulator</fullName>
    </submittedName>
</protein>
<feature type="domain" description="HTH gntR-type" evidence="4">
    <location>
        <begin position="13"/>
        <end position="81"/>
    </location>
</feature>
<evidence type="ECO:0000313" key="6">
    <source>
        <dbReference type="Proteomes" id="UP000763641"/>
    </source>
</evidence>
<dbReference type="PANTHER" id="PTHR43537:SF44">
    <property type="entry name" value="GNTR FAMILY REGULATORY PROTEIN"/>
    <property type="match status" value="1"/>
</dbReference>
<keyword evidence="1" id="KW-0805">Transcription regulation</keyword>
<dbReference type="PROSITE" id="PS50949">
    <property type="entry name" value="HTH_GNTR"/>
    <property type="match status" value="1"/>
</dbReference>
<dbReference type="Gene3D" id="1.10.10.10">
    <property type="entry name" value="Winged helix-like DNA-binding domain superfamily/Winged helix DNA-binding domain"/>
    <property type="match status" value="1"/>
</dbReference>
<sequence>MSEDTVLDRSRSVYGHDAVAARLAAEILSGARPPGSRMPSAEQLFERFGVSRVLVREVAKTLTAKGLIAGKSRVGTVVLPPSAWNWFDSDLLTWRVSVGLDQAFLRHLAQMRYAVEPAAAALAAEQHQAVHIRSMRQALGDMAQAGSDRRAFGEADLAFHIAIALGSGNPLFRSFAGVVETALRAFLGLTTPLDAFAMAQTVATHARIADAIEQRDAAGAGLAMKAVIDEGYDRVKGTA</sequence>